<gene>
    <name evidence="1" type="ORF">CAGGBEG34_330028</name>
</gene>
<dbReference type="RefSeq" id="WP_006683027.1">
    <property type="nucleotide sequence ID" value="NZ_CAFB01000051.1"/>
</dbReference>
<name>G2JAY0_9BURK</name>
<dbReference type="eggNOG" id="ENOG5032S1H">
    <property type="taxonomic scope" value="Bacteria"/>
</dbReference>
<dbReference type="Proteomes" id="UP000054051">
    <property type="component" value="Unassembled WGS sequence"/>
</dbReference>
<dbReference type="STRING" id="1070319.CAGGBEG34_330028"/>
<sequence length="143" mass="16191">MPINGLSVGRDITLDLITPNGPLRLNVITKFTSKPDVVDEKIKPLNRAPIHLRFPDGWSGSFEIERDSDALDRHFARAEDDYYLGVNESPCTITETIIEPNDAISQYRYEGVLLKLEDAGEWEDTKSVKQKLSFVASRRKKVS</sequence>
<dbReference type="EMBL" id="CAFB01000051">
    <property type="protein sequence ID" value="CCD29932.1"/>
    <property type="molecule type" value="Genomic_DNA"/>
</dbReference>
<accession>G2JAY0</accession>
<comment type="caution">
    <text evidence="1">The sequence shown here is derived from an EMBL/GenBank/DDBJ whole genome shotgun (WGS) entry which is preliminary data.</text>
</comment>
<organism evidence="1 2">
    <name type="scientific">Candidatus Glomeribacter gigasporarum BEG34</name>
    <dbReference type="NCBI Taxonomy" id="1070319"/>
    <lineage>
        <taxon>Bacteria</taxon>
        <taxon>Pseudomonadati</taxon>
        <taxon>Pseudomonadota</taxon>
        <taxon>Betaproteobacteria</taxon>
        <taxon>Burkholderiales</taxon>
        <taxon>Burkholderiaceae</taxon>
        <taxon>Candidatus Glomeribacter</taxon>
    </lineage>
</organism>
<dbReference type="OrthoDB" id="6934054at2"/>
<evidence type="ECO:0000313" key="2">
    <source>
        <dbReference type="Proteomes" id="UP000054051"/>
    </source>
</evidence>
<proteinExistence type="predicted"/>
<dbReference type="AlphaFoldDB" id="G2JAY0"/>
<protein>
    <submittedName>
        <fullName evidence="1">Uncharacterized protein</fullName>
    </submittedName>
</protein>
<keyword evidence="2" id="KW-1185">Reference proteome</keyword>
<reference evidence="1 2" key="1">
    <citation type="submission" date="2011-08" db="EMBL/GenBank/DDBJ databases">
        <title>The genome of the obligate endobacterium of an arbuscular mycorrhizal fungus reveals an interphylum network of nutritional interactions.</title>
        <authorList>
            <person name="Ghignone S."/>
            <person name="Salvioli A."/>
            <person name="Anca I."/>
            <person name="Lumini E."/>
            <person name="Ortu G."/>
            <person name="Petiti L."/>
            <person name="Cruveiller S."/>
            <person name="Bianciotto V."/>
            <person name="Piffanelli P."/>
            <person name="Lanfranco L."/>
            <person name="Bonfante P."/>
        </authorList>
    </citation>
    <scope>NUCLEOTIDE SEQUENCE [LARGE SCALE GENOMIC DNA]</scope>
    <source>
        <strain evidence="1 2">BEG34</strain>
    </source>
</reference>
<evidence type="ECO:0000313" key="1">
    <source>
        <dbReference type="EMBL" id="CCD29932.1"/>
    </source>
</evidence>